<dbReference type="PROSITE" id="PS50995">
    <property type="entry name" value="HTH_MARR_2"/>
    <property type="match status" value="1"/>
</dbReference>
<dbReference type="SMART" id="SM00347">
    <property type="entry name" value="HTH_MARR"/>
    <property type="match status" value="1"/>
</dbReference>
<dbReference type="InterPro" id="IPR036390">
    <property type="entry name" value="WH_DNA-bd_sf"/>
</dbReference>
<dbReference type="InterPro" id="IPR036388">
    <property type="entry name" value="WH-like_DNA-bd_sf"/>
</dbReference>
<evidence type="ECO:0000256" key="2">
    <source>
        <dbReference type="ARBA" id="ARBA00023125"/>
    </source>
</evidence>
<name>A0A447IC53_9HYPH</name>
<evidence type="ECO:0000313" key="5">
    <source>
        <dbReference type="EMBL" id="VDS05049.1"/>
    </source>
</evidence>
<keyword evidence="3" id="KW-0804">Transcription</keyword>
<dbReference type="InterPro" id="IPR000835">
    <property type="entry name" value="HTH_MarR-typ"/>
</dbReference>
<feature type="domain" description="HTH marR-type" evidence="4">
    <location>
        <begin position="27"/>
        <end position="159"/>
    </location>
</feature>
<reference evidence="5 6" key="1">
    <citation type="submission" date="2018-12" db="EMBL/GenBank/DDBJ databases">
        <authorList>
            <person name="Criscuolo A."/>
        </authorList>
    </citation>
    <scope>NUCLEOTIDE SEQUENCE [LARGE SCALE GENOMIC DNA]</scope>
    <source>
        <strain evidence="5">ACIP1116281</strain>
    </source>
</reference>
<proteinExistence type="predicted"/>
<keyword evidence="6" id="KW-1185">Reference proteome</keyword>
<protein>
    <submittedName>
        <fullName evidence="5">Transcriptional regulator SlyA</fullName>
    </submittedName>
</protein>
<dbReference type="GO" id="GO:0003700">
    <property type="term" value="F:DNA-binding transcription factor activity"/>
    <property type="evidence" value="ECO:0007669"/>
    <property type="project" value="InterPro"/>
</dbReference>
<dbReference type="Pfam" id="PF12802">
    <property type="entry name" value="MarR_2"/>
    <property type="match status" value="1"/>
</dbReference>
<dbReference type="GO" id="GO:0003677">
    <property type="term" value="F:DNA binding"/>
    <property type="evidence" value="ECO:0007669"/>
    <property type="project" value="UniProtKB-KW"/>
</dbReference>
<evidence type="ECO:0000256" key="3">
    <source>
        <dbReference type="ARBA" id="ARBA00023163"/>
    </source>
</evidence>
<sequence>MPKHLMGSLREPEDTSRIPSLGEIGLNQFAPFLINRISVTYNTFLQERLKSYDLTTPKMRALLLLTISPGLTVNDLSYLAVVEQSTMSRNLDALETQGYVRRQSRADDMRVRELHITEEGRAAVQDFWPVLYQLYADLFEGVPADEYDRFVDTLHKVMRNMLKIASGESKEDTPD</sequence>
<organism evidence="5 6">
    <name type="scientific">Devosia equisanguinis</name>
    <dbReference type="NCBI Taxonomy" id="2490941"/>
    <lineage>
        <taxon>Bacteria</taxon>
        <taxon>Pseudomonadati</taxon>
        <taxon>Pseudomonadota</taxon>
        <taxon>Alphaproteobacteria</taxon>
        <taxon>Hyphomicrobiales</taxon>
        <taxon>Devosiaceae</taxon>
        <taxon>Devosia</taxon>
    </lineage>
</organism>
<dbReference type="PANTHER" id="PTHR42756">
    <property type="entry name" value="TRANSCRIPTIONAL REGULATOR, MARR"/>
    <property type="match status" value="1"/>
</dbReference>
<keyword evidence="2" id="KW-0238">DNA-binding</keyword>
<evidence type="ECO:0000256" key="1">
    <source>
        <dbReference type="ARBA" id="ARBA00023015"/>
    </source>
</evidence>
<keyword evidence="1" id="KW-0805">Transcription regulation</keyword>
<dbReference type="RefSeq" id="WP_223214182.1">
    <property type="nucleotide sequence ID" value="NZ_JBHTMH010000001.1"/>
</dbReference>
<dbReference type="Proteomes" id="UP000268844">
    <property type="component" value="Unassembled WGS sequence"/>
</dbReference>
<dbReference type="PRINTS" id="PR00598">
    <property type="entry name" value="HTHMARR"/>
</dbReference>
<dbReference type="PANTHER" id="PTHR42756:SF1">
    <property type="entry name" value="TRANSCRIPTIONAL REPRESSOR OF EMRAB OPERON"/>
    <property type="match status" value="1"/>
</dbReference>
<dbReference type="SUPFAM" id="SSF46785">
    <property type="entry name" value="Winged helix' DNA-binding domain"/>
    <property type="match status" value="1"/>
</dbReference>
<gene>
    <name evidence="5" type="primary">slyA</name>
    <name evidence="5" type="ORF">DEVEQU_02190</name>
</gene>
<dbReference type="EMBL" id="UZWD01000026">
    <property type="protein sequence ID" value="VDS05049.1"/>
    <property type="molecule type" value="Genomic_DNA"/>
</dbReference>
<dbReference type="Gene3D" id="1.10.10.10">
    <property type="entry name" value="Winged helix-like DNA-binding domain superfamily/Winged helix DNA-binding domain"/>
    <property type="match status" value="1"/>
</dbReference>
<accession>A0A447IC53</accession>
<evidence type="ECO:0000259" key="4">
    <source>
        <dbReference type="PROSITE" id="PS50995"/>
    </source>
</evidence>
<evidence type="ECO:0000313" key="6">
    <source>
        <dbReference type="Proteomes" id="UP000268844"/>
    </source>
</evidence>
<dbReference type="AlphaFoldDB" id="A0A447IC53"/>